<evidence type="ECO:0008006" key="4">
    <source>
        <dbReference type="Google" id="ProtNLM"/>
    </source>
</evidence>
<keyword evidence="3" id="KW-1185">Reference proteome</keyword>
<dbReference type="KEGG" id="msv:Mesil_2718"/>
<evidence type="ECO:0000256" key="1">
    <source>
        <dbReference type="SAM" id="Phobius"/>
    </source>
</evidence>
<dbReference type="HOGENOM" id="CLU_122776_1_0_0"/>
<organism evidence="2 3">
    <name type="scientific">Allomeiothermus silvanus (strain ATCC 700542 / DSM 9946 / NBRC 106475 / NCIMB 13440 / VI-R2)</name>
    <name type="common">Thermus silvanus</name>
    <dbReference type="NCBI Taxonomy" id="526227"/>
    <lineage>
        <taxon>Bacteria</taxon>
        <taxon>Thermotogati</taxon>
        <taxon>Deinococcota</taxon>
        <taxon>Deinococci</taxon>
        <taxon>Thermales</taxon>
        <taxon>Thermaceae</taxon>
        <taxon>Allomeiothermus</taxon>
    </lineage>
</organism>
<feature type="transmembrane region" description="Helical" evidence="1">
    <location>
        <begin position="44"/>
        <end position="65"/>
    </location>
</feature>
<dbReference type="eggNOG" id="ENOG5031MJJ">
    <property type="taxonomic scope" value="Bacteria"/>
</dbReference>
<dbReference type="EMBL" id="CP002042">
    <property type="protein sequence ID" value="ADH64564.1"/>
    <property type="molecule type" value="Genomic_DNA"/>
</dbReference>
<protein>
    <recommendedName>
        <fullName evidence="4">Integral membrane protein</fullName>
    </recommendedName>
</protein>
<gene>
    <name evidence="2" type="ordered locus">Mesil_2718</name>
</gene>
<proteinExistence type="predicted"/>
<accession>D7BC67</accession>
<feature type="transmembrane region" description="Helical" evidence="1">
    <location>
        <begin position="72"/>
        <end position="95"/>
    </location>
</feature>
<sequence>MIRPSPQLVRAAGQILTVSYPVLALSAGARAIYQLFFKPGVSDYFPPTLSAVAALAYLLATLGFIVRRPWAWYMAVVLLGLETLGVLIVGTWSVIEPAFIGRTVWHLYGVDYGFLPLIQPVLGLIWLFYPENRALYWRQAQNAQRSTQNAER</sequence>
<feature type="transmembrane region" description="Helical" evidence="1">
    <location>
        <begin position="107"/>
        <end position="129"/>
    </location>
</feature>
<evidence type="ECO:0000313" key="3">
    <source>
        <dbReference type="Proteomes" id="UP000001916"/>
    </source>
</evidence>
<dbReference type="OrthoDB" id="25997at2"/>
<reference evidence="2 3" key="1">
    <citation type="journal article" date="2010" name="Stand. Genomic Sci.">
        <title>Complete genome sequence of Meiothermus silvanus type strain (VI-R2).</title>
        <authorList>
            <person name="Sikorski J."/>
            <person name="Tindall B.J."/>
            <person name="Lowry S."/>
            <person name="Lucas S."/>
            <person name="Nolan M."/>
            <person name="Copeland A."/>
            <person name="Glavina Del Rio T."/>
            <person name="Tice H."/>
            <person name="Cheng J.F."/>
            <person name="Han C."/>
            <person name="Pitluck S."/>
            <person name="Liolios K."/>
            <person name="Ivanova N."/>
            <person name="Mavromatis K."/>
            <person name="Mikhailova N."/>
            <person name="Pati A."/>
            <person name="Goodwin L."/>
            <person name="Chen A."/>
            <person name="Palaniappan K."/>
            <person name="Land M."/>
            <person name="Hauser L."/>
            <person name="Chang Y.J."/>
            <person name="Jeffries C.D."/>
            <person name="Rohde M."/>
            <person name="Goker M."/>
            <person name="Woyke T."/>
            <person name="Bristow J."/>
            <person name="Eisen J.A."/>
            <person name="Markowitz V."/>
            <person name="Hugenholtz P."/>
            <person name="Kyrpides N.C."/>
            <person name="Klenk H.P."/>
            <person name="Lapidus A."/>
        </authorList>
    </citation>
    <scope>NUCLEOTIDE SEQUENCE [LARGE SCALE GENOMIC DNA]</scope>
    <source>
        <strain evidence="3">ATCC 700542 / DSM 9946 / VI-R2</strain>
    </source>
</reference>
<name>D7BC67_ALLS1</name>
<keyword evidence="1" id="KW-1133">Transmembrane helix</keyword>
<feature type="transmembrane region" description="Helical" evidence="1">
    <location>
        <begin position="12"/>
        <end position="32"/>
    </location>
</feature>
<evidence type="ECO:0000313" key="2">
    <source>
        <dbReference type="EMBL" id="ADH64564.1"/>
    </source>
</evidence>
<keyword evidence="1" id="KW-0472">Membrane</keyword>
<dbReference type="AlphaFoldDB" id="D7BC67"/>
<dbReference type="STRING" id="526227.Mesil_2718"/>
<dbReference type="RefSeq" id="WP_013159100.1">
    <property type="nucleotide sequence ID" value="NC_014212.1"/>
</dbReference>
<keyword evidence="1" id="KW-0812">Transmembrane</keyword>
<dbReference type="Proteomes" id="UP000001916">
    <property type="component" value="Chromosome"/>
</dbReference>